<keyword evidence="2" id="KW-0812">Transmembrane</keyword>
<keyword evidence="2" id="KW-0472">Membrane</keyword>
<feature type="transmembrane region" description="Helical" evidence="2">
    <location>
        <begin position="21"/>
        <end position="41"/>
    </location>
</feature>
<evidence type="ECO:0000313" key="3">
    <source>
        <dbReference type="EMBL" id="AGA34657.1"/>
    </source>
</evidence>
<comment type="similarity">
    <text evidence="1">Belongs to the SCO1/2 family.</text>
</comment>
<organism evidence="3 4">
    <name type="scientific">Thioalkalivibrio nitratireducens (strain DSM 14787 / UNIQEM 213 / ALEN2)</name>
    <dbReference type="NCBI Taxonomy" id="1255043"/>
    <lineage>
        <taxon>Bacteria</taxon>
        <taxon>Pseudomonadati</taxon>
        <taxon>Pseudomonadota</taxon>
        <taxon>Gammaproteobacteria</taxon>
        <taxon>Chromatiales</taxon>
        <taxon>Ectothiorhodospiraceae</taxon>
        <taxon>Thioalkalivibrio</taxon>
    </lineage>
</organism>
<dbReference type="HOGENOM" id="CLU_109681_0_0_6"/>
<name>L0E082_THIND</name>
<protein>
    <submittedName>
        <fullName evidence="3">Cytochrome oxidase assembly protein, Sco1/SenC family</fullName>
    </submittedName>
</protein>
<sequence>MNTVADDPQSGRDLRRWRGRLALILLVLVFALPLVTASWLYHNPGVWKPTTYTNHGQLMDPPQPLAPVALVDLRGESFGTEALRGYWTLLYVGDRRCGPACDAALVNTRQLRLALGHNMDRVQRVYLSTDSRSLSQLAPLLKDHPRLQLVTGDREALAVVLERLGEGAMGQVFLLDPLGNLLLRYGPEVSGSDMLKDVRKLLRNSRIG</sequence>
<keyword evidence="4" id="KW-1185">Reference proteome</keyword>
<gene>
    <name evidence="3" type="ordered locus">TVNIR_3020</name>
</gene>
<dbReference type="PATRIC" id="fig|1255043.3.peg.3047"/>
<accession>L0E082</accession>
<evidence type="ECO:0000313" key="4">
    <source>
        <dbReference type="Proteomes" id="UP000010809"/>
    </source>
</evidence>
<dbReference type="InterPro" id="IPR003782">
    <property type="entry name" value="SCO1/SenC"/>
</dbReference>
<dbReference type="OrthoDB" id="9785445at2"/>
<dbReference type="RefSeq" id="WP_015259765.1">
    <property type="nucleotide sequence ID" value="NC_019902.2"/>
</dbReference>
<reference evidence="3" key="1">
    <citation type="submission" date="2015-12" db="EMBL/GenBank/DDBJ databases">
        <authorList>
            <person name="Tikhonova T.V."/>
            <person name="Pavlov A.R."/>
            <person name="Beletsky A.V."/>
            <person name="Mardanov A.V."/>
            <person name="Sorokin D.Y."/>
            <person name="Ravin N.V."/>
            <person name="Popov V.O."/>
        </authorList>
    </citation>
    <scope>NUCLEOTIDE SEQUENCE</scope>
    <source>
        <strain evidence="3">DSM 14787</strain>
    </source>
</reference>
<dbReference type="KEGG" id="tni:TVNIR_3020"/>
<dbReference type="STRING" id="1255043.TVNIR_3020"/>
<dbReference type="EMBL" id="CP003989">
    <property type="protein sequence ID" value="AGA34657.1"/>
    <property type="molecule type" value="Genomic_DNA"/>
</dbReference>
<evidence type="ECO:0000256" key="2">
    <source>
        <dbReference type="SAM" id="Phobius"/>
    </source>
</evidence>
<dbReference type="Gene3D" id="3.40.30.10">
    <property type="entry name" value="Glutaredoxin"/>
    <property type="match status" value="1"/>
</dbReference>
<proteinExistence type="inferred from homology"/>
<dbReference type="eggNOG" id="COG1999">
    <property type="taxonomic scope" value="Bacteria"/>
</dbReference>
<dbReference type="AlphaFoldDB" id="L0E082"/>
<evidence type="ECO:0000256" key="1">
    <source>
        <dbReference type="ARBA" id="ARBA00010996"/>
    </source>
</evidence>
<keyword evidence="2" id="KW-1133">Transmembrane helix</keyword>
<dbReference type="SUPFAM" id="SSF52833">
    <property type="entry name" value="Thioredoxin-like"/>
    <property type="match status" value="1"/>
</dbReference>
<dbReference type="InterPro" id="IPR036249">
    <property type="entry name" value="Thioredoxin-like_sf"/>
</dbReference>
<dbReference type="Proteomes" id="UP000010809">
    <property type="component" value="Chromosome"/>
</dbReference>
<dbReference type="Pfam" id="PF02630">
    <property type="entry name" value="SCO1-SenC"/>
    <property type="match status" value="1"/>
</dbReference>